<dbReference type="AlphaFoldDB" id="A0A812T9X7"/>
<organism evidence="2 3">
    <name type="scientific">Symbiodinium pilosum</name>
    <name type="common">Dinoflagellate</name>
    <dbReference type="NCBI Taxonomy" id="2952"/>
    <lineage>
        <taxon>Eukaryota</taxon>
        <taxon>Sar</taxon>
        <taxon>Alveolata</taxon>
        <taxon>Dinophyceae</taxon>
        <taxon>Suessiales</taxon>
        <taxon>Symbiodiniaceae</taxon>
        <taxon>Symbiodinium</taxon>
    </lineage>
</organism>
<evidence type="ECO:0000313" key="2">
    <source>
        <dbReference type="EMBL" id="CAE7517213.1"/>
    </source>
</evidence>
<feature type="region of interest" description="Disordered" evidence="1">
    <location>
        <begin position="130"/>
        <end position="158"/>
    </location>
</feature>
<reference evidence="2" key="1">
    <citation type="submission" date="2021-02" db="EMBL/GenBank/DDBJ databases">
        <authorList>
            <person name="Dougan E. K."/>
            <person name="Rhodes N."/>
            <person name="Thang M."/>
            <person name="Chan C."/>
        </authorList>
    </citation>
    <scope>NUCLEOTIDE SEQUENCE</scope>
</reference>
<comment type="caution">
    <text evidence="2">The sequence shown here is derived from an EMBL/GenBank/DDBJ whole genome shotgun (WGS) entry which is preliminary data.</text>
</comment>
<dbReference type="Proteomes" id="UP000649617">
    <property type="component" value="Unassembled WGS sequence"/>
</dbReference>
<proteinExistence type="predicted"/>
<protein>
    <submittedName>
        <fullName evidence="2">Uncharacterized protein</fullName>
    </submittedName>
</protein>
<gene>
    <name evidence="2" type="ORF">SPIL2461_LOCUS13513</name>
</gene>
<dbReference type="EMBL" id="CAJNIZ010029580">
    <property type="protein sequence ID" value="CAE7517213.1"/>
    <property type="molecule type" value="Genomic_DNA"/>
</dbReference>
<feature type="compositionally biased region" description="Basic and acidic residues" evidence="1">
    <location>
        <begin position="141"/>
        <end position="153"/>
    </location>
</feature>
<dbReference type="OrthoDB" id="63113at2759"/>
<name>A0A812T9X7_SYMPI</name>
<evidence type="ECO:0000256" key="1">
    <source>
        <dbReference type="SAM" id="MobiDB-lite"/>
    </source>
</evidence>
<feature type="compositionally biased region" description="Polar residues" evidence="1">
    <location>
        <begin position="130"/>
        <end position="140"/>
    </location>
</feature>
<sequence length="479" mass="53747">MLNRTVGVSKRFALLQWDKNIFKNSDLHPEAAPSGGAGQQVLEEADATQEASGWLFRRNVSLAAPHAVADSEGMEWRFGRKHYGRPLHQVVAEDPSYCQWVIKRAKEGHASATLHEHAAWLRQHAPQLTTRQTDGTSLQAKDSRCTSHMERKASSTGCAPTFHGKNLSQMAANDPVFCQWILREAQGPRASNHLLEASSWLSENAPHLKAEGMFAAGRKHRGRPLSEVVVDDPAYCQWVLREAQEKHATPELRAMATWLAKYAPHVKDAGVFATGPQHEGRPIAELVSEDPTYCQWILRVAEEEKEEATKGLQEQAAWLLKNAPHLKEMPLVALRGSHRGIPLPQVVVEDPGWCHWVMMQPQAYSTYFADASDWLRENVPELLEAQEDDEATITKICQPLLEAHGKHFVIRFGKYRMKTFETMMEEAPKFVNWAKRMSDYGRASRNIHLLAAFARQQEGAPASGLAMTRAQLTAEHLTA</sequence>
<keyword evidence="3" id="KW-1185">Reference proteome</keyword>
<accession>A0A812T9X7</accession>
<evidence type="ECO:0000313" key="3">
    <source>
        <dbReference type="Proteomes" id="UP000649617"/>
    </source>
</evidence>